<dbReference type="OrthoDB" id="3191568at2759"/>
<dbReference type="GeneID" id="66071584"/>
<gene>
    <name evidence="1" type="ORF">E1B28_002508</name>
</gene>
<evidence type="ECO:0000313" key="2">
    <source>
        <dbReference type="Proteomes" id="UP001049176"/>
    </source>
</evidence>
<evidence type="ECO:0000313" key="1">
    <source>
        <dbReference type="EMBL" id="KAG7086560.1"/>
    </source>
</evidence>
<keyword evidence="2" id="KW-1185">Reference proteome</keyword>
<dbReference type="EMBL" id="CM032190">
    <property type="protein sequence ID" value="KAG7086560.1"/>
    <property type="molecule type" value="Genomic_DNA"/>
</dbReference>
<proteinExistence type="predicted"/>
<dbReference type="KEGG" id="more:E1B28_002508"/>
<protein>
    <submittedName>
        <fullName evidence="1">Uncharacterized protein</fullName>
    </submittedName>
</protein>
<accession>A0A9P7RNS5</accession>
<comment type="caution">
    <text evidence="1">The sequence shown here is derived from an EMBL/GenBank/DDBJ whole genome shotgun (WGS) entry which is preliminary data.</text>
</comment>
<dbReference type="Proteomes" id="UP001049176">
    <property type="component" value="Chromosome 10"/>
</dbReference>
<name>A0A9P7RNS5_9AGAR</name>
<organism evidence="1 2">
    <name type="scientific">Marasmius oreades</name>
    <name type="common">fairy-ring Marasmius</name>
    <dbReference type="NCBI Taxonomy" id="181124"/>
    <lineage>
        <taxon>Eukaryota</taxon>
        <taxon>Fungi</taxon>
        <taxon>Dikarya</taxon>
        <taxon>Basidiomycota</taxon>
        <taxon>Agaricomycotina</taxon>
        <taxon>Agaricomycetes</taxon>
        <taxon>Agaricomycetidae</taxon>
        <taxon>Agaricales</taxon>
        <taxon>Marasmiineae</taxon>
        <taxon>Marasmiaceae</taxon>
        <taxon>Marasmius</taxon>
    </lineage>
</organism>
<sequence length="204" mass="22159">MDMTNPFSVWYDNPSHQGVRGSNYDEPPPSVFGALPVFSPNATNSPMLTYTFTSFNPSILNCTILGPGNTPSFNVFTDPAMPGYTIFKTPDGKSFGLLEWSQASKVEIRGAVAKQLASQFLRRSTDCRFRVMQVGGQDYMLLSGPQGTVTLYPAGVNANNNSRVAQIKCRGPNVVLEIDQNVARAGFLHACIVATVLLYSGHTI</sequence>
<dbReference type="AlphaFoldDB" id="A0A9P7RNS5"/>
<reference evidence="1" key="1">
    <citation type="journal article" date="2021" name="Genome Biol. Evol.">
        <title>The assembled and annotated genome of the fairy-ring fungus Marasmius oreades.</title>
        <authorList>
            <person name="Hiltunen M."/>
            <person name="Ament-Velasquez S.L."/>
            <person name="Johannesson H."/>
        </authorList>
    </citation>
    <scope>NUCLEOTIDE SEQUENCE</scope>
    <source>
        <strain evidence="1">03SP1</strain>
    </source>
</reference>
<dbReference type="RefSeq" id="XP_043003031.1">
    <property type="nucleotide sequence ID" value="XM_043159430.1"/>
</dbReference>